<name>W9AL02_MYCCO</name>
<protein>
    <submittedName>
        <fullName evidence="1">Uncharacterized protein</fullName>
    </submittedName>
</protein>
<proteinExistence type="predicted"/>
<gene>
    <name evidence="1" type="ORF">BN977_01192</name>
</gene>
<dbReference type="Proteomes" id="UP000028870">
    <property type="component" value="Unassembled WGS sequence"/>
</dbReference>
<dbReference type="EMBL" id="CCBB010000001">
    <property type="protein sequence ID" value="CDO06404.1"/>
    <property type="molecule type" value="Genomic_DNA"/>
</dbReference>
<organism evidence="1 2">
    <name type="scientific">Mycolicibacterium cosmeticum</name>
    <dbReference type="NCBI Taxonomy" id="258533"/>
    <lineage>
        <taxon>Bacteria</taxon>
        <taxon>Bacillati</taxon>
        <taxon>Actinomycetota</taxon>
        <taxon>Actinomycetes</taxon>
        <taxon>Mycobacteriales</taxon>
        <taxon>Mycobacteriaceae</taxon>
        <taxon>Mycolicibacterium</taxon>
    </lineage>
</organism>
<reference evidence="1" key="2">
    <citation type="submission" date="2014-03" db="EMBL/GenBank/DDBJ databases">
        <authorList>
            <person name="Urmite Genomes"/>
        </authorList>
    </citation>
    <scope>NUCLEOTIDE SEQUENCE</scope>
    <source>
        <strain evidence="1">DSM 44829</strain>
    </source>
</reference>
<sequence>MRFVVDGVTYQLDGAVQVFGDLAGVPFKCTAIAKRVGA</sequence>
<evidence type="ECO:0000313" key="1">
    <source>
        <dbReference type="EMBL" id="CDO06404.1"/>
    </source>
</evidence>
<dbReference type="AlphaFoldDB" id="W9AL02"/>
<accession>W9AL02</accession>
<reference evidence="1" key="1">
    <citation type="submission" date="2014-03" db="EMBL/GenBank/DDBJ databases">
        <title>Draft Genome Sequence of Mycobacterium cosmeticum DSM 44829.</title>
        <authorList>
            <person name="Croce O."/>
            <person name="Robert C."/>
            <person name="Raoult D."/>
            <person name="Drancourt M."/>
        </authorList>
    </citation>
    <scope>NUCLEOTIDE SEQUENCE [LARGE SCALE GENOMIC DNA]</scope>
    <source>
        <strain evidence="1">DSM 44829</strain>
    </source>
</reference>
<keyword evidence="2" id="KW-1185">Reference proteome</keyword>
<comment type="caution">
    <text evidence="1">The sequence shown here is derived from an EMBL/GenBank/DDBJ whole genome shotgun (WGS) entry which is preliminary data.</text>
</comment>
<evidence type="ECO:0000313" key="2">
    <source>
        <dbReference type="Proteomes" id="UP000028870"/>
    </source>
</evidence>